<reference evidence="2 3" key="1">
    <citation type="submission" date="2024-03" db="EMBL/GenBank/DDBJ databases">
        <title>Adaptation during the transition from Ophiocordyceps entomopathogen to insect associate is accompanied by gene loss and intensified selection.</title>
        <authorList>
            <person name="Ward C.M."/>
            <person name="Onetto C.A."/>
            <person name="Borneman A.R."/>
        </authorList>
    </citation>
    <scope>NUCLEOTIDE SEQUENCE [LARGE SCALE GENOMIC DNA]</scope>
    <source>
        <strain evidence="2">AWRI1</strain>
        <tissue evidence="2">Single Adult Female</tissue>
    </source>
</reference>
<evidence type="ECO:0000313" key="2">
    <source>
        <dbReference type="EMBL" id="KAK7593042.1"/>
    </source>
</evidence>
<gene>
    <name evidence="2" type="ORF">V9T40_007794</name>
</gene>
<dbReference type="Proteomes" id="UP001367676">
    <property type="component" value="Unassembled WGS sequence"/>
</dbReference>
<dbReference type="AlphaFoldDB" id="A0AAN9TK13"/>
<feature type="region of interest" description="Disordered" evidence="1">
    <location>
        <begin position="1"/>
        <end position="29"/>
    </location>
</feature>
<proteinExistence type="predicted"/>
<evidence type="ECO:0000256" key="1">
    <source>
        <dbReference type="SAM" id="MobiDB-lite"/>
    </source>
</evidence>
<keyword evidence="3" id="KW-1185">Reference proteome</keyword>
<dbReference type="EMBL" id="JBBCAQ010000020">
    <property type="protein sequence ID" value="KAK7593042.1"/>
    <property type="molecule type" value="Genomic_DNA"/>
</dbReference>
<protein>
    <submittedName>
        <fullName evidence="2">Uncharacterized protein</fullName>
    </submittedName>
</protein>
<feature type="compositionally biased region" description="Basic and acidic residues" evidence="1">
    <location>
        <begin position="19"/>
        <end position="29"/>
    </location>
</feature>
<accession>A0AAN9TK13</accession>
<comment type="caution">
    <text evidence="2">The sequence shown here is derived from an EMBL/GenBank/DDBJ whole genome shotgun (WGS) entry which is preliminary data.</text>
</comment>
<sequence length="131" mass="14982">MGAQHTSSPAQHVTPFTPSDDRGLHGRSIKAEKETDHVRWQLHHRIASAQLAEKELKIHRGNGLRDEWLDTCGYVFGDESRRQITKVINERKILSKSVRQFSHSQEGTILFAGAVPHLRITLRHQRGNNFD</sequence>
<evidence type="ECO:0000313" key="3">
    <source>
        <dbReference type="Proteomes" id="UP001367676"/>
    </source>
</evidence>
<name>A0AAN9TK13_9HEMI</name>
<feature type="compositionally biased region" description="Polar residues" evidence="1">
    <location>
        <begin position="1"/>
        <end position="17"/>
    </location>
</feature>
<organism evidence="2 3">
    <name type="scientific">Parthenolecanium corni</name>
    <dbReference type="NCBI Taxonomy" id="536013"/>
    <lineage>
        <taxon>Eukaryota</taxon>
        <taxon>Metazoa</taxon>
        <taxon>Ecdysozoa</taxon>
        <taxon>Arthropoda</taxon>
        <taxon>Hexapoda</taxon>
        <taxon>Insecta</taxon>
        <taxon>Pterygota</taxon>
        <taxon>Neoptera</taxon>
        <taxon>Paraneoptera</taxon>
        <taxon>Hemiptera</taxon>
        <taxon>Sternorrhyncha</taxon>
        <taxon>Coccoidea</taxon>
        <taxon>Coccidae</taxon>
        <taxon>Parthenolecanium</taxon>
    </lineage>
</organism>